<reference evidence="1" key="1">
    <citation type="journal article" date="2020" name="Fungal Divers.">
        <title>Resolving the Mortierellaceae phylogeny through synthesis of multi-gene phylogenetics and phylogenomics.</title>
        <authorList>
            <person name="Vandepol N."/>
            <person name="Liber J."/>
            <person name="Desiro A."/>
            <person name="Na H."/>
            <person name="Kennedy M."/>
            <person name="Barry K."/>
            <person name="Grigoriev I.V."/>
            <person name="Miller A.N."/>
            <person name="O'Donnell K."/>
            <person name="Stajich J.E."/>
            <person name="Bonito G."/>
        </authorList>
    </citation>
    <scope>NUCLEOTIDE SEQUENCE</scope>
    <source>
        <strain evidence="1">NVP60</strain>
    </source>
</reference>
<accession>A0A9P6UG29</accession>
<name>A0A9P6UG29_9FUNG</name>
<dbReference type="AlphaFoldDB" id="A0A9P6UG29"/>
<dbReference type="EMBL" id="JAAAIN010002626">
    <property type="protein sequence ID" value="KAG0291409.1"/>
    <property type="molecule type" value="Genomic_DNA"/>
</dbReference>
<evidence type="ECO:0000313" key="1">
    <source>
        <dbReference type="EMBL" id="KAG0291409.1"/>
    </source>
</evidence>
<sequence length="138" mass="15298">MNIPKADLIGTSNHDILNIVTGNSAAEEIEVITYPDPLGLPFTINSLRGIQQNTVEQLGLLERARGIPGALSDIEVTQMTTSYCVQRADLVVYHRILTVWRDTQPALSVKRVIGHWLSVLDEIDAYTKTVLNILVSCR</sequence>
<proteinExistence type="predicted"/>
<dbReference type="Proteomes" id="UP000823405">
    <property type="component" value="Unassembled WGS sequence"/>
</dbReference>
<organism evidence="1 2">
    <name type="scientific">Linnemannia gamsii</name>
    <dbReference type="NCBI Taxonomy" id="64522"/>
    <lineage>
        <taxon>Eukaryota</taxon>
        <taxon>Fungi</taxon>
        <taxon>Fungi incertae sedis</taxon>
        <taxon>Mucoromycota</taxon>
        <taxon>Mortierellomycotina</taxon>
        <taxon>Mortierellomycetes</taxon>
        <taxon>Mortierellales</taxon>
        <taxon>Mortierellaceae</taxon>
        <taxon>Linnemannia</taxon>
    </lineage>
</organism>
<evidence type="ECO:0000313" key="2">
    <source>
        <dbReference type="Proteomes" id="UP000823405"/>
    </source>
</evidence>
<keyword evidence="2" id="KW-1185">Reference proteome</keyword>
<comment type="caution">
    <text evidence="1">The sequence shown here is derived from an EMBL/GenBank/DDBJ whole genome shotgun (WGS) entry which is preliminary data.</text>
</comment>
<protein>
    <submittedName>
        <fullName evidence="1">Uncharacterized protein</fullName>
    </submittedName>
</protein>
<gene>
    <name evidence="1" type="ORF">BGZ97_005881</name>
</gene>